<dbReference type="InterPro" id="IPR049326">
    <property type="entry name" value="Rhodopsin_dom_fungi"/>
</dbReference>
<dbReference type="PANTHER" id="PTHR33048">
    <property type="entry name" value="PTH11-LIKE INTEGRAL MEMBRANE PROTEIN (AFU_ORTHOLOGUE AFUA_5G11245)"/>
    <property type="match status" value="1"/>
</dbReference>
<dbReference type="OrthoDB" id="5413793at2759"/>
<dbReference type="EMBL" id="MU003790">
    <property type="protein sequence ID" value="KAF2721511.1"/>
    <property type="molecule type" value="Genomic_DNA"/>
</dbReference>
<feature type="domain" description="Rhodopsin" evidence="7">
    <location>
        <begin position="44"/>
        <end position="276"/>
    </location>
</feature>
<dbReference type="Pfam" id="PF20684">
    <property type="entry name" value="Fung_rhodopsin"/>
    <property type="match status" value="1"/>
</dbReference>
<feature type="transmembrane region" description="Helical" evidence="6">
    <location>
        <begin position="213"/>
        <end position="234"/>
    </location>
</feature>
<feature type="transmembrane region" description="Helical" evidence="6">
    <location>
        <begin position="176"/>
        <end position="201"/>
    </location>
</feature>
<evidence type="ECO:0000256" key="5">
    <source>
        <dbReference type="ARBA" id="ARBA00038359"/>
    </source>
</evidence>
<comment type="caution">
    <text evidence="8">The sequence shown here is derived from an EMBL/GenBank/DDBJ whole genome shotgun (WGS) entry which is preliminary data.</text>
</comment>
<comment type="similarity">
    <text evidence="5">Belongs to the SAT4 family.</text>
</comment>
<reference evidence="8" key="1">
    <citation type="journal article" date="2020" name="Stud. Mycol.">
        <title>101 Dothideomycetes genomes: a test case for predicting lifestyles and emergence of pathogens.</title>
        <authorList>
            <person name="Haridas S."/>
            <person name="Albert R."/>
            <person name="Binder M."/>
            <person name="Bloem J."/>
            <person name="Labutti K."/>
            <person name="Salamov A."/>
            <person name="Andreopoulos B."/>
            <person name="Baker S."/>
            <person name="Barry K."/>
            <person name="Bills G."/>
            <person name="Bluhm B."/>
            <person name="Cannon C."/>
            <person name="Castanera R."/>
            <person name="Culley D."/>
            <person name="Daum C."/>
            <person name="Ezra D."/>
            <person name="Gonzalez J."/>
            <person name="Henrissat B."/>
            <person name="Kuo A."/>
            <person name="Liang C."/>
            <person name="Lipzen A."/>
            <person name="Lutzoni F."/>
            <person name="Magnuson J."/>
            <person name="Mondo S."/>
            <person name="Nolan M."/>
            <person name="Ohm R."/>
            <person name="Pangilinan J."/>
            <person name="Park H.-J."/>
            <person name="Ramirez L."/>
            <person name="Alfaro M."/>
            <person name="Sun H."/>
            <person name="Tritt A."/>
            <person name="Yoshinaga Y."/>
            <person name="Zwiers L.-H."/>
            <person name="Turgeon B."/>
            <person name="Goodwin S."/>
            <person name="Spatafora J."/>
            <person name="Crous P."/>
            <person name="Grigoriev I."/>
        </authorList>
    </citation>
    <scope>NUCLEOTIDE SEQUENCE</scope>
    <source>
        <strain evidence="8">CBS 116435</strain>
    </source>
</reference>
<dbReference type="AlphaFoldDB" id="A0A9P4QAU5"/>
<evidence type="ECO:0000256" key="3">
    <source>
        <dbReference type="ARBA" id="ARBA00022989"/>
    </source>
</evidence>
<gene>
    <name evidence="8" type="ORF">K431DRAFT_268668</name>
</gene>
<name>A0A9P4QAU5_9PEZI</name>
<evidence type="ECO:0000256" key="6">
    <source>
        <dbReference type="SAM" id="Phobius"/>
    </source>
</evidence>
<dbReference type="Proteomes" id="UP000799441">
    <property type="component" value="Unassembled WGS sequence"/>
</dbReference>
<evidence type="ECO:0000313" key="9">
    <source>
        <dbReference type="Proteomes" id="UP000799441"/>
    </source>
</evidence>
<keyword evidence="2 6" id="KW-0812">Transmembrane</keyword>
<feature type="transmembrane region" description="Helical" evidence="6">
    <location>
        <begin position="26"/>
        <end position="47"/>
    </location>
</feature>
<comment type="subcellular location">
    <subcellularLocation>
        <location evidence="1">Membrane</location>
        <topology evidence="1">Multi-pass membrane protein</topology>
    </subcellularLocation>
</comment>
<evidence type="ECO:0000256" key="4">
    <source>
        <dbReference type="ARBA" id="ARBA00023136"/>
    </source>
</evidence>
<dbReference type="InterPro" id="IPR052337">
    <property type="entry name" value="SAT4-like"/>
</dbReference>
<evidence type="ECO:0000259" key="7">
    <source>
        <dbReference type="Pfam" id="PF20684"/>
    </source>
</evidence>
<feature type="transmembrane region" description="Helical" evidence="6">
    <location>
        <begin position="254"/>
        <end position="277"/>
    </location>
</feature>
<evidence type="ECO:0000256" key="2">
    <source>
        <dbReference type="ARBA" id="ARBA00022692"/>
    </source>
</evidence>
<evidence type="ECO:0000256" key="1">
    <source>
        <dbReference type="ARBA" id="ARBA00004141"/>
    </source>
</evidence>
<dbReference type="PANTHER" id="PTHR33048:SF47">
    <property type="entry name" value="INTEGRAL MEMBRANE PROTEIN-RELATED"/>
    <property type="match status" value="1"/>
</dbReference>
<keyword evidence="3 6" id="KW-1133">Transmembrane helix</keyword>
<keyword evidence="9" id="KW-1185">Reference proteome</keyword>
<feature type="transmembrane region" description="Helical" evidence="6">
    <location>
        <begin position="136"/>
        <end position="156"/>
    </location>
</feature>
<sequence>MAALMGRTATPPSIWTTNIPSHSGRLVVVSIVFTAITTLVFIFRQIWRWTHRQRGVDDIFAALAYLVLLAQTIFAGLAAHYGLGKHLVDVRSTYKEALFYFYLYQIFYKVLGGLTKLTFCFLYLRLFAQPTFRRLVWAVAGVVSSGAIAFAITNIFQCLPVHRVWDPSIHGSCYDIRAFWFSHAAFNATFDIVVYVLPIPFISRLKISRSKKAGVIAIFAFGAFVIAAAIVRMIMLKGASKAHDPTWGTVNALIWTEIEANVAVICCCLPALHAPVLKTLRITKRKSKSSLVAPAPMVGLAPPLEINARSRQDATWDGGHQSHVEISVGPPPRCYINDAKNSKHSSTRSSWYGKVTREKIAKTLSWNSVDDSWSRVSSTELRPPPPLQGIFRTTDINVRMSTSAMPEDFPLDCKVEDASYLA</sequence>
<accession>A0A9P4QAU5</accession>
<dbReference type="GO" id="GO:0016020">
    <property type="term" value="C:membrane"/>
    <property type="evidence" value="ECO:0007669"/>
    <property type="project" value="UniProtKB-SubCell"/>
</dbReference>
<feature type="transmembrane region" description="Helical" evidence="6">
    <location>
        <begin position="59"/>
        <end position="81"/>
    </location>
</feature>
<protein>
    <recommendedName>
        <fullName evidence="7">Rhodopsin domain-containing protein</fullName>
    </recommendedName>
</protein>
<organism evidence="8 9">
    <name type="scientific">Polychaeton citri CBS 116435</name>
    <dbReference type="NCBI Taxonomy" id="1314669"/>
    <lineage>
        <taxon>Eukaryota</taxon>
        <taxon>Fungi</taxon>
        <taxon>Dikarya</taxon>
        <taxon>Ascomycota</taxon>
        <taxon>Pezizomycotina</taxon>
        <taxon>Dothideomycetes</taxon>
        <taxon>Dothideomycetidae</taxon>
        <taxon>Capnodiales</taxon>
        <taxon>Capnodiaceae</taxon>
        <taxon>Polychaeton</taxon>
    </lineage>
</organism>
<keyword evidence="4 6" id="KW-0472">Membrane</keyword>
<proteinExistence type="inferred from homology"/>
<evidence type="ECO:0000313" key="8">
    <source>
        <dbReference type="EMBL" id="KAF2721511.1"/>
    </source>
</evidence>
<feature type="transmembrane region" description="Helical" evidence="6">
    <location>
        <begin position="101"/>
        <end position="124"/>
    </location>
</feature>